<accession>A0A246FCG1</accession>
<dbReference type="RefSeq" id="WP_088416852.1">
    <property type="nucleotide sequence ID" value="NZ_NJBA01000002.1"/>
</dbReference>
<sequence>MTSHTAILSDLLYRAEITRQIERYVEAISASSEPAYHVSYDHAGDPHYHSTSLAISAVQLKQMHDFIMGLEGDVEGEALRVFQDACRCVGPEFSPLVGMVCLNESEDGYLTPEETLNWFVKRVRTQSHTPQE</sequence>
<comment type="caution">
    <text evidence="1">The sequence shown here is derived from an EMBL/GenBank/DDBJ whole genome shotgun (WGS) entry which is preliminary data.</text>
</comment>
<name>A0A246FCG1_PSENT</name>
<organism evidence="1 2">
    <name type="scientific">Pseudomonas nitroreducens</name>
    <dbReference type="NCBI Taxonomy" id="46680"/>
    <lineage>
        <taxon>Bacteria</taxon>
        <taxon>Pseudomonadati</taxon>
        <taxon>Pseudomonadota</taxon>
        <taxon>Gammaproteobacteria</taxon>
        <taxon>Pseudomonadales</taxon>
        <taxon>Pseudomonadaceae</taxon>
        <taxon>Pseudomonas</taxon>
    </lineage>
</organism>
<dbReference type="AlphaFoldDB" id="A0A246FCG1"/>
<reference evidence="1 2" key="1">
    <citation type="submission" date="2017-06" db="EMBL/GenBank/DDBJ databases">
        <title>Draft genome of Pseudomonas nitroreducens DF05.</title>
        <authorList>
            <person name="Iyer R."/>
        </authorList>
    </citation>
    <scope>NUCLEOTIDE SEQUENCE [LARGE SCALE GENOMIC DNA]</scope>
    <source>
        <strain evidence="1 2">DF05</strain>
    </source>
</reference>
<dbReference type="Proteomes" id="UP000198145">
    <property type="component" value="Unassembled WGS sequence"/>
</dbReference>
<evidence type="ECO:0000313" key="2">
    <source>
        <dbReference type="Proteomes" id="UP000198145"/>
    </source>
</evidence>
<proteinExistence type="predicted"/>
<protein>
    <submittedName>
        <fullName evidence="1">Uncharacterized protein</fullName>
    </submittedName>
</protein>
<gene>
    <name evidence="1" type="ORF">CEG18_07055</name>
</gene>
<dbReference type="EMBL" id="NJBA01000002">
    <property type="protein sequence ID" value="OWP52007.1"/>
    <property type="molecule type" value="Genomic_DNA"/>
</dbReference>
<evidence type="ECO:0000313" key="1">
    <source>
        <dbReference type="EMBL" id="OWP52007.1"/>
    </source>
</evidence>